<evidence type="ECO:0000313" key="12">
    <source>
        <dbReference type="EMBL" id="MEX3743933.1"/>
    </source>
</evidence>
<dbReference type="Proteomes" id="UP001558534">
    <property type="component" value="Unassembled WGS sequence"/>
</dbReference>
<name>A0ABV3VRD8_9BACI</name>
<comment type="similarity">
    <text evidence="2">In the N-terminal section; belongs to the transposase 2 family.</text>
</comment>
<dbReference type="NCBIfam" id="TIGR01766">
    <property type="entry name" value="IS200/IS605 family accessory protein TnpB-like domain"/>
    <property type="match status" value="1"/>
</dbReference>
<dbReference type="InterPro" id="IPR001959">
    <property type="entry name" value="Transposase"/>
</dbReference>
<protein>
    <submittedName>
        <fullName evidence="12">RNA-guided endonuclease InsQ/TnpB family protein</fullName>
    </submittedName>
</protein>
<evidence type="ECO:0000256" key="7">
    <source>
        <dbReference type="ARBA" id="ARBA00023172"/>
    </source>
</evidence>
<organism evidence="12 13">
    <name type="scientific">Lysinibacillus xylanilyticus</name>
    <dbReference type="NCBI Taxonomy" id="582475"/>
    <lineage>
        <taxon>Bacteria</taxon>
        <taxon>Bacillati</taxon>
        <taxon>Bacillota</taxon>
        <taxon>Bacilli</taxon>
        <taxon>Bacillales</taxon>
        <taxon>Bacillaceae</taxon>
        <taxon>Lysinibacillus</taxon>
    </lineage>
</organism>
<evidence type="ECO:0000259" key="10">
    <source>
        <dbReference type="Pfam" id="PF07282"/>
    </source>
</evidence>
<gene>
    <name evidence="12" type="ORF">AB1300_02160</name>
</gene>
<accession>A0ABV3VRD8</accession>
<keyword evidence="6" id="KW-0238">DNA-binding</keyword>
<dbReference type="PANTHER" id="PTHR30405">
    <property type="entry name" value="TRANSPOSASE"/>
    <property type="match status" value="1"/>
</dbReference>
<keyword evidence="5" id="KW-0862">Zinc</keyword>
<feature type="domain" description="Probable transposase IS891/IS1136/IS1341" evidence="9">
    <location>
        <begin position="189"/>
        <end position="314"/>
    </location>
</feature>
<sequence length="397" mass="46447">MSIGKFAKRVGVNVVTLGTKIRLKPTKEQEVLFWKSAGTARWAYNYFLAESERIYNDEKRTVKEGEVRKKINNELKPTTHKWLKEVGSNVMKQAVKDADIARKRWFEGIVEKPRFRSKRRSKVSFYVNYESLKRTGEGFRGEKIGIVKTCNALPKLKKGHKYSNPRISFDGRNWFLSIGFEQEFEPYDLTDESLGIDMGIEKLAVCSDGEFKKNINKTKKVKRLEQKLKREQRQLARKLVANTKEYTKKRKPIYKIPLKNMKNIQKQNTEIRNLYKRLNDIRTNHLHQCSNEIVKTKPSRIVMEHLNVKGMMKNKHLAKAVAGQKLYEFKRQIQYKCKKYGIEFIEADRWFPSSKTCSSCGQIKSDLRLKVRLFICSCGLKLDRDLNASINLANYSI</sequence>
<evidence type="ECO:0000259" key="11">
    <source>
        <dbReference type="Pfam" id="PF12323"/>
    </source>
</evidence>
<comment type="caution">
    <text evidence="12">The sequence shown here is derived from an EMBL/GenBank/DDBJ whole genome shotgun (WGS) entry which is preliminary data.</text>
</comment>
<dbReference type="Pfam" id="PF12323">
    <property type="entry name" value="HTH_OrfB_IS605"/>
    <property type="match status" value="1"/>
</dbReference>
<evidence type="ECO:0000256" key="2">
    <source>
        <dbReference type="ARBA" id="ARBA00011044"/>
    </source>
</evidence>
<keyword evidence="12" id="KW-0378">Hydrolase</keyword>
<keyword evidence="13" id="KW-1185">Reference proteome</keyword>
<evidence type="ECO:0000256" key="5">
    <source>
        <dbReference type="ARBA" id="ARBA00022833"/>
    </source>
</evidence>
<evidence type="ECO:0000313" key="13">
    <source>
        <dbReference type="Proteomes" id="UP001558534"/>
    </source>
</evidence>
<evidence type="ECO:0000256" key="6">
    <source>
        <dbReference type="ARBA" id="ARBA00023125"/>
    </source>
</evidence>
<keyword evidence="12" id="KW-0255">Endonuclease</keyword>
<comment type="similarity">
    <text evidence="1">In the C-terminal section; belongs to the transposase 35 family.</text>
</comment>
<dbReference type="InterPro" id="IPR051399">
    <property type="entry name" value="RNA-guided_DNA_endo/Transpos"/>
</dbReference>
<evidence type="ECO:0000256" key="1">
    <source>
        <dbReference type="ARBA" id="ARBA00008761"/>
    </source>
</evidence>
<keyword evidence="7" id="KW-0233">DNA recombination</keyword>
<dbReference type="InterPro" id="IPR021027">
    <property type="entry name" value="Transposase_put_HTH"/>
</dbReference>
<keyword evidence="12" id="KW-0540">Nuclease</keyword>
<dbReference type="PANTHER" id="PTHR30405:SF25">
    <property type="entry name" value="RNA-GUIDED DNA ENDONUCLEASE INSQ-RELATED"/>
    <property type="match status" value="1"/>
</dbReference>
<keyword evidence="8" id="KW-0175">Coiled coil</keyword>
<evidence type="ECO:0000256" key="3">
    <source>
        <dbReference type="ARBA" id="ARBA00022578"/>
    </source>
</evidence>
<feature type="coiled-coil region" evidence="8">
    <location>
        <begin position="214"/>
        <end position="284"/>
    </location>
</feature>
<dbReference type="EMBL" id="JBFRHK010000001">
    <property type="protein sequence ID" value="MEX3743933.1"/>
    <property type="molecule type" value="Genomic_DNA"/>
</dbReference>
<keyword evidence="4" id="KW-0479">Metal-binding</keyword>
<keyword evidence="3" id="KW-0815">Transposition</keyword>
<feature type="domain" description="Cas12f1-like TNB" evidence="10">
    <location>
        <begin position="327"/>
        <end position="392"/>
    </location>
</feature>
<evidence type="ECO:0000256" key="4">
    <source>
        <dbReference type="ARBA" id="ARBA00022723"/>
    </source>
</evidence>
<dbReference type="Pfam" id="PF07282">
    <property type="entry name" value="Cas12f1-like_TNB"/>
    <property type="match status" value="1"/>
</dbReference>
<dbReference type="InterPro" id="IPR010095">
    <property type="entry name" value="Cas12f1-like_TNB"/>
</dbReference>
<evidence type="ECO:0000259" key="9">
    <source>
        <dbReference type="Pfam" id="PF01385"/>
    </source>
</evidence>
<proteinExistence type="inferred from homology"/>
<evidence type="ECO:0000256" key="8">
    <source>
        <dbReference type="SAM" id="Coils"/>
    </source>
</evidence>
<feature type="domain" description="Transposase putative helix-turn-helix" evidence="11">
    <location>
        <begin position="16"/>
        <end position="59"/>
    </location>
</feature>
<dbReference type="Pfam" id="PF01385">
    <property type="entry name" value="OrfB_IS605"/>
    <property type="match status" value="1"/>
</dbReference>
<reference evidence="12 13" key="1">
    <citation type="submission" date="2024-07" db="EMBL/GenBank/DDBJ databases">
        <title>Characterization of a bacterium isolated from hydrolysated instant sea cucumber by whole-genome sequencing and metabolomics.</title>
        <authorList>
            <person name="Luo X."/>
            <person name="Zhang Z."/>
            <person name="Zheng Z."/>
            <person name="Zhang W."/>
            <person name="Ming T."/>
            <person name="Jiao L."/>
            <person name="Su X."/>
            <person name="Kong F."/>
            <person name="Xu J."/>
        </authorList>
    </citation>
    <scope>NUCLEOTIDE SEQUENCE [LARGE SCALE GENOMIC DNA]</scope>
    <source>
        <strain evidence="12 13">XL-2024</strain>
    </source>
</reference>
<dbReference type="GO" id="GO:0004519">
    <property type="term" value="F:endonuclease activity"/>
    <property type="evidence" value="ECO:0007669"/>
    <property type="project" value="UniProtKB-KW"/>
</dbReference>
<dbReference type="NCBIfam" id="NF040570">
    <property type="entry name" value="guided_TnpB"/>
    <property type="match status" value="1"/>
</dbReference>